<name>A0A8S1TIG2_PAROT</name>
<feature type="region of interest" description="Disordered" evidence="4">
    <location>
        <begin position="818"/>
        <end position="899"/>
    </location>
</feature>
<gene>
    <name evidence="6" type="ORF">POCTA_138.1.T0240242</name>
</gene>
<dbReference type="GO" id="GO:0140662">
    <property type="term" value="F:ATP-dependent protein folding chaperone"/>
    <property type="evidence" value="ECO:0007669"/>
    <property type="project" value="InterPro"/>
</dbReference>
<dbReference type="FunFam" id="1.20.1270.10:FF:000097">
    <property type="entry name" value="Uncharacterized protein"/>
    <property type="match status" value="1"/>
</dbReference>
<feature type="compositionally biased region" description="Basic and acidic residues" evidence="4">
    <location>
        <begin position="550"/>
        <end position="565"/>
    </location>
</feature>
<dbReference type="InterPro" id="IPR013126">
    <property type="entry name" value="Hsp_70_fam"/>
</dbReference>
<evidence type="ECO:0000256" key="2">
    <source>
        <dbReference type="ARBA" id="ARBA00022840"/>
    </source>
</evidence>
<dbReference type="GO" id="GO:0034663">
    <property type="term" value="C:endoplasmic reticulum chaperone complex"/>
    <property type="evidence" value="ECO:0007669"/>
    <property type="project" value="TreeGrafter"/>
</dbReference>
<dbReference type="PANTHER" id="PTHR45639:SF3">
    <property type="entry name" value="HYPOXIA UP-REGULATED PROTEIN 1"/>
    <property type="match status" value="1"/>
</dbReference>
<accession>A0A8S1TIG2</accession>
<dbReference type="OMA" id="SRTPMIQ"/>
<feature type="compositionally biased region" description="Low complexity" evidence="4">
    <location>
        <begin position="870"/>
        <end position="893"/>
    </location>
</feature>
<keyword evidence="2" id="KW-0067">ATP-binding</keyword>
<dbReference type="EMBL" id="CAJJDP010000024">
    <property type="protein sequence ID" value="CAD8150996.1"/>
    <property type="molecule type" value="Genomic_DNA"/>
</dbReference>
<dbReference type="AlphaFoldDB" id="A0A8S1TIG2"/>
<keyword evidence="5" id="KW-0732">Signal</keyword>
<dbReference type="CDD" id="cd10230">
    <property type="entry name" value="ASKHA_NBD_HSP70_HYOU1"/>
    <property type="match status" value="1"/>
</dbReference>
<evidence type="ECO:0000256" key="1">
    <source>
        <dbReference type="ARBA" id="ARBA00022741"/>
    </source>
</evidence>
<feature type="compositionally biased region" description="Basic and acidic residues" evidence="4">
    <location>
        <begin position="825"/>
        <end position="853"/>
    </location>
</feature>
<feature type="chain" id="PRO_5035912675" evidence="5">
    <location>
        <begin position="21"/>
        <end position="899"/>
    </location>
</feature>
<feature type="signal peptide" evidence="5">
    <location>
        <begin position="1"/>
        <end position="20"/>
    </location>
</feature>
<evidence type="ECO:0000256" key="3">
    <source>
        <dbReference type="ARBA" id="ARBA00023186"/>
    </source>
</evidence>
<proteinExistence type="predicted"/>
<keyword evidence="7" id="KW-1185">Reference proteome</keyword>
<comment type="caution">
    <text evidence="6">The sequence shown here is derived from an EMBL/GenBank/DDBJ whole genome shotgun (WGS) entry which is preliminary data.</text>
</comment>
<feature type="region of interest" description="Disordered" evidence="4">
    <location>
        <begin position="544"/>
        <end position="600"/>
    </location>
</feature>
<dbReference type="Pfam" id="PF00012">
    <property type="entry name" value="HSP70"/>
    <property type="match status" value="1"/>
</dbReference>
<dbReference type="GO" id="GO:0005524">
    <property type="term" value="F:ATP binding"/>
    <property type="evidence" value="ECO:0007669"/>
    <property type="project" value="UniProtKB-KW"/>
</dbReference>
<evidence type="ECO:0000256" key="5">
    <source>
        <dbReference type="SAM" id="SignalP"/>
    </source>
</evidence>
<dbReference type="OrthoDB" id="10262720at2759"/>
<dbReference type="Proteomes" id="UP000683925">
    <property type="component" value="Unassembled WGS sequence"/>
</dbReference>
<evidence type="ECO:0000256" key="4">
    <source>
        <dbReference type="SAM" id="MobiDB-lite"/>
    </source>
</evidence>
<dbReference type="PANTHER" id="PTHR45639">
    <property type="entry name" value="HSC70CB, ISOFORM G-RELATED"/>
    <property type="match status" value="1"/>
</dbReference>
<sequence>MIKYLLICLLAIVTNGTVLGIDFGSEFIKAVLISPGKSFTIIENTTSKRKTENAIAFYNKERLYESDGVSKKSKSPKNTFTFLNKFLGALANDEKIVEISRQSYEDFKIEIEEREGTFAFEVDGVQVEGKDTMIVKVEELAGMVLKFIAKLVDFNHQIQIKDVVLTVPSEWNISQRSALKSAAQLAELEVLGIINENTAAALYYALERQDENKHTALFYNIGSYNVQVSLVEFQAVDAQKKKIETLRVLADYSIPNAGGQSLDILLANHFAKEFDNQPSRKGKKSIFTNSKAMNKLLKASNKYKEILSANKETQVYLEGLIDGEDYTTSIQRSTFESLFENKLEQLIEPINYVLEKCNKTKEDINIVELIGGGIRVPKIQQVLATYFGSVEVGTHLNGDESMAFGAAFHAANLSHSFKVRPVQLTDGFSFSSSIEINGVNNDDDYHKEFSLFGYKKKYGSTRSLEFTYDKNLRLDIYVEKDGQKSKLMSYHLNNITNATELNFSKPEISLTFKSTSNEFIKLESAEMKVEEIKLIEIKPNVTATNTTSSQDKDKSTNKTETKDNENSEEGDLSEETEKQPDEPQQTEEQPKVTEQVNQEPQFKKQKFIHTFPINYTITHHVVLGLNQQEIDESKKIIKQFETAEENSRKLSEIKNKLESLIYTVREVKDAEYFQKASTETERAEILKTIEEHSEYLDSDEAWTADFEKFNTKFTQLNNLLKPIQVRLDEAKARPQFINETITKLTDFHKKANNLNSTMPWVPEEKKVKFLGHLANTTDWLKSKLEEQEKRELHQDPAFLIEDLKKKMDKVSEEYTKIKSITKPRKTQEQKDEEKKKKEEKKQNKKDAESDSTKGSKQQEQNQQDEKEEQQNQQQQYDENFQDQQDSQTQGDGDPTIEDL</sequence>
<reference evidence="6" key="1">
    <citation type="submission" date="2021-01" db="EMBL/GenBank/DDBJ databases">
        <authorList>
            <consortium name="Genoscope - CEA"/>
            <person name="William W."/>
        </authorList>
    </citation>
    <scope>NUCLEOTIDE SEQUENCE</scope>
</reference>
<organism evidence="6 7">
    <name type="scientific">Paramecium octaurelia</name>
    <dbReference type="NCBI Taxonomy" id="43137"/>
    <lineage>
        <taxon>Eukaryota</taxon>
        <taxon>Sar</taxon>
        <taxon>Alveolata</taxon>
        <taxon>Ciliophora</taxon>
        <taxon>Intramacronucleata</taxon>
        <taxon>Oligohymenophorea</taxon>
        <taxon>Peniculida</taxon>
        <taxon>Parameciidae</taxon>
        <taxon>Paramecium</taxon>
    </lineage>
</organism>
<keyword evidence="1" id="KW-0547">Nucleotide-binding</keyword>
<keyword evidence="3" id="KW-0143">Chaperone</keyword>
<protein>
    <submittedName>
        <fullName evidence="6">Uncharacterized protein</fullName>
    </submittedName>
</protein>
<evidence type="ECO:0000313" key="7">
    <source>
        <dbReference type="Proteomes" id="UP000683925"/>
    </source>
</evidence>
<dbReference type="GO" id="GO:0030968">
    <property type="term" value="P:endoplasmic reticulum unfolded protein response"/>
    <property type="evidence" value="ECO:0007669"/>
    <property type="project" value="TreeGrafter"/>
</dbReference>
<evidence type="ECO:0000313" key="6">
    <source>
        <dbReference type="EMBL" id="CAD8150996.1"/>
    </source>
</evidence>